<evidence type="ECO:0000313" key="2">
    <source>
        <dbReference type="Proteomes" id="UP001066276"/>
    </source>
</evidence>
<sequence length="109" mass="12147">MLLWELASSGGLEKCLFLTIGAWRPHTLQRGRSWAKLQAMLGCAEEVDGSRERLLGLLVPQRELELVEALEKSLWPRRASPKFPAEVTVRPQLFIAPKGSAKAALCPLR</sequence>
<dbReference type="EMBL" id="JANPWB010000013">
    <property type="protein sequence ID" value="KAJ1106253.1"/>
    <property type="molecule type" value="Genomic_DNA"/>
</dbReference>
<dbReference type="AlphaFoldDB" id="A0AAV7MRC0"/>
<accession>A0AAV7MRC0</accession>
<organism evidence="1 2">
    <name type="scientific">Pleurodeles waltl</name>
    <name type="common">Iberian ribbed newt</name>
    <dbReference type="NCBI Taxonomy" id="8319"/>
    <lineage>
        <taxon>Eukaryota</taxon>
        <taxon>Metazoa</taxon>
        <taxon>Chordata</taxon>
        <taxon>Craniata</taxon>
        <taxon>Vertebrata</taxon>
        <taxon>Euteleostomi</taxon>
        <taxon>Amphibia</taxon>
        <taxon>Batrachia</taxon>
        <taxon>Caudata</taxon>
        <taxon>Salamandroidea</taxon>
        <taxon>Salamandridae</taxon>
        <taxon>Pleurodelinae</taxon>
        <taxon>Pleurodeles</taxon>
    </lineage>
</organism>
<name>A0AAV7MRC0_PLEWA</name>
<dbReference type="Proteomes" id="UP001066276">
    <property type="component" value="Chromosome 9"/>
</dbReference>
<reference evidence="1" key="1">
    <citation type="journal article" date="2022" name="bioRxiv">
        <title>Sequencing and chromosome-scale assembly of the giantPleurodeles waltlgenome.</title>
        <authorList>
            <person name="Brown T."/>
            <person name="Elewa A."/>
            <person name="Iarovenko S."/>
            <person name="Subramanian E."/>
            <person name="Araus A.J."/>
            <person name="Petzold A."/>
            <person name="Susuki M."/>
            <person name="Suzuki K.-i.T."/>
            <person name="Hayashi T."/>
            <person name="Toyoda A."/>
            <person name="Oliveira C."/>
            <person name="Osipova E."/>
            <person name="Leigh N.D."/>
            <person name="Simon A."/>
            <person name="Yun M.H."/>
        </authorList>
    </citation>
    <scope>NUCLEOTIDE SEQUENCE</scope>
    <source>
        <strain evidence="1">20211129_DDA</strain>
        <tissue evidence="1">Liver</tissue>
    </source>
</reference>
<keyword evidence="2" id="KW-1185">Reference proteome</keyword>
<evidence type="ECO:0000313" key="1">
    <source>
        <dbReference type="EMBL" id="KAJ1106253.1"/>
    </source>
</evidence>
<proteinExistence type="predicted"/>
<comment type="caution">
    <text evidence="1">The sequence shown here is derived from an EMBL/GenBank/DDBJ whole genome shotgun (WGS) entry which is preliminary data.</text>
</comment>
<protein>
    <submittedName>
        <fullName evidence="1">Uncharacterized protein</fullName>
    </submittedName>
</protein>
<gene>
    <name evidence="1" type="ORF">NDU88_003656</name>
</gene>